<keyword evidence="3" id="KW-1185">Reference proteome</keyword>
<dbReference type="PANTHER" id="PTHR10098:SF108">
    <property type="entry name" value="TETRATRICOPEPTIDE REPEAT PROTEIN 28"/>
    <property type="match status" value="1"/>
</dbReference>
<dbReference type="AlphaFoldDB" id="A0A928Z6R8"/>
<feature type="domain" description="CHAT" evidence="1">
    <location>
        <begin position="4"/>
        <end position="191"/>
    </location>
</feature>
<evidence type="ECO:0000259" key="1">
    <source>
        <dbReference type="Pfam" id="PF12770"/>
    </source>
</evidence>
<name>A0A928Z6R8_9CYAN</name>
<sequence>ACTSFDRLEQTKTEAESILSLVPESQRFQAMGFEASRATATSDELANYQIVHLATHGCVGKEHPSLHGIVLSLFDTDGTPQDGFLRLQDIFNLTLPAELVVLSACQTGIGDNVKGEGIVGLTRGFMYAGAKRVAVSLWSVNDYATSELMEKFYQQMLDEGLTATAAMRAAQLEMMRDGKPAYEWAAFVVQGEWRQGL</sequence>
<gene>
    <name evidence="2" type="ORF">IQ235_03235</name>
</gene>
<evidence type="ECO:0000313" key="3">
    <source>
        <dbReference type="Proteomes" id="UP000621799"/>
    </source>
</evidence>
<accession>A0A928Z6R8</accession>
<organism evidence="2 3">
    <name type="scientific">Zarconia navalis LEGE 11467</name>
    <dbReference type="NCBI Taxonomy" id="1828826"/>
    <lineage>
        <taxon>Bacteria</taxon>
        <taxon>Bacillati</taxon>
        <taxon>Cyanobacteriota</taxon>
        <taxon>Cyanophyceae</taxon>
        <taxon>Oscillatoriophycideae</taxon>
        <taxon>Oscillatoriales</taxon>
        <taxon>Oscillatoriales incertae sedis</taxon>
        <taxon>Zarconia</taxon>
        <taxon>Zarconia navalis</taxon>
    </lineage>
</organism>
<dbReference type="Proteomes" id="UP000621799">
    <property type="component" value="Unassembled WGS sequence"/>
</dbReference>
<dbReference type="EMBL" id="JADEXN010000033">
    <property type="protein sequence ID" value="MBE9039805.1"/>
    <property type="molecule type" value="Genomic_DNA"/>
</dbReference>
<evidence type="ECO:0000313" key="2">
    <source>
        <dbReference type="EMBL" id="MBE9039805.1"/>
    </source>
</evidence>
<protein>
    <submittedName>
        <fullName evidence="2">CHAT domain-containing protein</fullName>
    </submittedName>
</protein>
<proteinExistence type="predicted"/>
<dbReference type="InterPro" id="IPR024983">
    <property type="entry name" value="CHAT_dom"/>
</dbReference>
<comment type="caution">
    <text evidence="2">The sequence shown here is derived from an EMBL/GenBank/DDBJ whole genome shotgun (WGS) entry which is preliminary data.</text>
</comment>
<feature type="non-terminal residue" evidence="2">
    <location>
        <position position="1"/>
    </location>
</feature>
<dbReference type="Pfam" id="PF12770">
    <property type="entry name" value="CHAT"/>
    <property type="match status" value="1"/>
</dbReference>
<reference evidence="2" key="1">
    <citation type="submission" date="2020-10" db="EMBL/GenBank/DDBJ databases">
        <authorList>
            <person name="Castelo-Branco R."/>
            <person name="Eusebio N."/>
            <person name="Adriana R."/>
            <person name="Vieira A."/>
            <person name="Brugerolle De Fraissinette N."/>
            <person name="Rezende De Castro R."/>
            <person name="Schneider M.P."/>
            <person name="Vasconcelos V."/>
            <person name="Leao P.N."/>
        </authorList>
    </citation>
    <scope>NUCLEOTIDE SEQUENCE</scope>
    <source>
        <strain evidence="2">LEGE 11467</strain>
    </source>
</reference>
<dbReference type="RefSeq" id="WP_264320067.1">
    <property type="nucleotide sequence ID" value="NZ_JADEXN010000033.1"/>
</dbReference>
<dbReference type="PANTHER" id="PTHR10098">
    <property type="entry name" value="RAPSYN-RELATED"/>
    <property type="match status" value="1"/>
</dbReference>